<keyword evidence="2" id="KW-1185">Reference proteome</keyword>
<evidence type="ECO:0000313" key="2">
    <source>
        <dbReference type="Proteomes" id="UP000007319"/>
    </source>
</evidence>
<proteinExistence type="predicted"/>
<gene>
    <name evidence="1" type="ORF">AZOBR_100194</name>
</gene>
<dbReference type="EMBL" id="HE577327">
    <property type="protein sequence ID" value="CCC97808.1"/>
    <property type="molecule type" value="Genomic_DNA"/>
</dbReference>
<accession>A0A9P1NLM7</accession>
<evidence type="ECO:0000313" key="1">
    <source>
        <dbReference type="EMBL" id="CCC97808.1"/>
    </source>
</evidence>
<dbReference type="AlphaFoldDB" id="A0A9P1NLM7"/>
<dbReference type="Proteomes" id="UP000007319">
    <property type="component" value="Chromosome"/>
</dbReference>
<name>A0A9P1NLM7_9PROT</name>
<dbReference type="KEGG" id="abs:AZOBR_100194"/>
<sequence length="56" mass="6271">MSSSSLLFPKLARTSRKIFSIFRVTIPAEALLSNCLTETNQGTRRHAETRRGVSYA</sequence>
<protein>
    <submittedName>
        <fullName evidence="1">Uncharacterized protein</fullName>
    </submittedName>
</protein>
<reference evidence="1 2" key="1">
    <citation type="journal article" date="2011" name="PLoS Genet.">
        <title>Azospirillum genomes reveal transition of bacteria from aquatic to terrestrial environments.</title>
        <authorList>
            <person name="Wisniewski-Dye F."/>
            <person name="Borziak K."/>
            <person name="Khalsa-Moyers G."/>
            <person name="Alexandre G."/>
            <person name="Sukharnikov L.O."/>
            <person name="Wuichet K."/>
            <person name="Hurst G.B."/>
            <person name="McDonald W.H."/>
            <person name="Robertson J.S."/>
            <person name="Barbe V."/>
            <person name="Calteau A."/>
            <person name="Rouy Z."/>
            <person name="Mangenot S."/>
            <person name="Prigent-Combaret C."/>
            <person name="Normand P."/>
            <person name="Boyer M."/>
            <person name="Siguier P."/>
            <person name="Dessaux Y."/>
            <person name="Elmerich C."/>
            <person name="Condemine G."/>
            <person name="Krishnen G."/>
            <person name="Kennedy I."/>
            <person name="Paterson A.H."/>
            <person name="Gonzalez V."/>
            <person name="Mavingui P."/>
            <person name="Zhulin I.B."/>
        </authorList>
    </citation>
    <scope>NUCLEOTIDE SEQUENCE [LARGE SCALE GENOMIC DNA]</scope>
    <source>
        <strain evidence="1 2">Sp245</strain>
    </source>
</reference>
<organism evidence="1 2">
    <name type="scientific">Azospirillum baldaniorum</name>
    <dbReference type="NCBI Taxonomy" id="1064539"/>
    <lineage>
        <taxon>Bacteria</taxon>
        <taxon>Pseudomonadati</taxon>
        <taxon>Pseudomonadota</taxon>
        <taxon>Alphaproteobacteria</taxon>
        <taxon>Rhodospirillales</taxon>
        <taxon>Azospirillaceae</taxon>
        <taxon>Azospirillum</taxon>
    </lineage>
</organism>